<sequence>MVDQAKILIRAGKGGNGAVSFRREKFIPKGGPDGGDGGKGGSVYLETDPNQNTLDSFAHQQKFEAGDGRNGTGKKMAGAKGGDLVIKVPLGTIVTLKPFMPKNVETVDISVRGMAKGRMGRLITKEVPEIVSTPQIIDFDKPGISLLIAKGGNGGRGNVHFKGSHNTTPMSAEQGQIGQSFEAELSLKLLADVGLVGLPNAGKSTLLSVLSNARPKVADYEFTTLEPNLGVLKTHDRNLVIADIPGLIEGASEGKGLGTRFLKHIERTKLLVHLVPVGEEPKDIFDKYKKIRKELVEYGEEIGKKEEIVVLSKIDLIGEEEVKEIQRYFKKKKIEILPISSATQKGVTELIARMQRIR</sequence>
<gene>
    <name evidence="7" type="primary">obg</name>
    <name evidence="10" type="ORF">UV68_C0043G0002</name>
</gene>
<evidence type="ECO:0000256" key="4">
    <source>
        <dbReference type="ARBA" id="ARBA00022801"/>
    </source>
</evidence>
<dbReference type="InterPro" id="IPR036726">
    <property type="entry name" value="GTP1_OBG_dom_sf"/>
</dbReference>
<organism evidence="10 11">
    <name type="scientific">Candidatus Collierbacteria bacterium GW2011_GWC2_43_12</name>
    <dbReference type="NCBI Taxonomy" id="1618390"/>
    <lineage>
        <taxon>Bacteria</taxon>
        <taxon>Candidatus Collieribacteriota</taxon>
    </lineage>
</organism>
<evidence type="ECO:0000313" key="10">
    <source>
        <dbReference type="EMBL" id="KKS92542.1"/>
    </source>
</evidence>
<keyword evidence="4 7" id="KW-0378">Hydrolase</keyword>
<evidence type="ECO:0000256" key="1">
    <source>
        <dbReference type="ARBA" id="ARBA00007699"/>
    </source>
</evidence>
<keyword evidence="3 7" id="KW-0547">Nucleotide-binding</keyword>
<comment type="subunit">
    <text evidence="7">Monomer.</text>
</comment>
<dbReference type="InterPro" id="IPR045086">
    <property type="entry name" value="OBG_GTPase"/>
</dbReference>
<feature type="binding site" evidence="7">
    <location>
        <begin position="243"/>
        <end position="246"/>
    </location>
    <ligand>
        <name>GTP</name>
        <dbReference type="ChEBI" id="CHEBI:37565"/>
    </ligand>
</feature>
<dbReference type="InterPro" id="IPR027417">
    <property type="entry name" value="P-loop_NTPase"/>
</dbReference>
<comment type="function">
    <text evidence="7">An essential GTPase which binds GTP, GDP and possibly (p)ppGpp with moderate affinity, with high nucleotide exchange rates and a fairly low GTP hydrolysis rate. Plays a role in control of the cell cycle, stress response, ribosome biogenesis and in those bacteria that undergo differentiation, in morphogenesis control.</text>
</comment>
<dbReference type="PATRIC" id="fig|1618390.3.peg.761"/>
<dbReference type="InterPro" id="IPR006073">
    <property type="entry name" value="GTP-bd"/>
</dbReference>
<dbReference type="GO" id="GO:0005525">
    <property type="term" value="F:GTP binding"/>
    <property type="evidence" value="ECO:0007669"/>
    <property type="project" value="UniProtKB-UniRule"/>
</dbReference>
<dbReference type="AlphaFoldDB" id="A0A0G1D4B7"/>
<dbReference type="Pfam" id="PF01018">
    <property type="entry name" value="GTP1_OBG"/>
    <property type="match status" value="2"/>
</dbReference>
<feature type="binding site" evidence="7">
    <location>
        <position position="204"/>
    </location>
    <ligand>
        <name>Mg(2+)</name>
        <dbReference type="ChEBI" id="CHEBI:18420"/>
    </ligand>
</feature>
<dbReference type="GO" id="GO:0042254">
    <property type="term" value="P:ribosome biogenesis"/>
    <property type="evidence" value="ECO:0007669"/>
    <property type="project" value="UniProtKB-UniRule"/>
</dbReference>
<dbReference type="GO" id="GO:0005737">
    <property type="term" value="C:cytoplasm"/>
    <property type="evidence" value="ECO:0007669"/>
    <property type="project" value="UniProtKB-SubCell"/>
</dbReference>
<accession>A0A0G1D4B7</accession>
<dbReference type="EMBL" id="LCFK01000043">
    <property type="protein sequence ID" value="KKS92542.1"/>
    <property type="molecule type" value="Genomic_DNA"/>
</dbReference>
<comment type="cofactor">
    <cofactor evidence="7">
        <name>Mg(2+)</name>
        <dbReference type="ChEBI" id="CHEBI:18420"/>
    </cofactor>
</comment>
<dbReference type="PANTHER" id="PTHR11702:SF31">
    <property type="entry name" value="MITOCHONDRIAL RIBOSOME-ASSOCIATED GTPASE 2"/>
    <property type="match status" value="1"/>
</dbReference>
<dbReference type="HAMAP" id="MF_01454">
    <property type="entry name" value="GTPase_Obg"/>
    <property type="match status" value="1"/>
</dbReference>
<comment type="similarity">
    <text evidence="1 7">Belongs to the TRAFAC class OBG-HflX-like GTPase superfamily. OBG GTPase family.</text>
</comment>
<dbReference type="InterPro" id="IPR031167">
    <property type="entry name" value="G_OBG"/>
</dbReference>
<dbReference type="Pfam" id="PF01926">
    <property type="entry name" value="MMR_HSR1"/>
    <property type="match status" value="1"/>
</dbReference>
<evidence type="ECO:0000259" key="9">
    <source>
        <dbReference type="PROSITE" id="PS51883"/>
    </source>
</evidence>
<evidence type="ECO:0000313" key="11">
    <source>
        <dbReference type="Proteomes" id="UP000033980"/>
    </source>
</evidence>
<feature type="binding site" evidence="7">
    <location>
        <begin position="222"/>
        <end position="226"/>
    </location>
    <ligand>
        <name>GTP</name>
        <dbReference type="ChEBI" id="CHEBI:37565"/>
    </ligand>
</feature>
<evidence type="ECO:0000256" key="5">
    <source>
        <dbReference type="ARBA" id="ARBA00022842"/>
    </source>
</evidence>
<proteinExistence type="inferred from homology"/>
<keyword evidence="7" id="KW-0479">Metal-binding</keyword>
<dbReference type="NCBIfam" id="NF008956">
    <property type="entry name" value="PRK12299.1"/>
    <property type="match status" value="1"/>
</dbReference>
<dbReference type="PRINTS" id="PR00326">
    <property type="entry name" value="GTP1OBG"/>
</dbReference>
<dbReference type="GO" id="GO:0000287">
    <property type="term" value="F:magnesium ion binding"/>
    <property type="evidence" value="ECO:0007669"/>
    <property type="project" value="InterPro"/>
</dbReference>
<comment type="subcellular location">
    <subcellularLocation>
        <location evidence="7">Cytoplasm</location>
    </subcellularLocation>
</comment>
<reference evidence="10 11" key="1">
    <citation type="journal article" date="2015" name="Nature">
        <title>rRNA introns, odd ribosomes, and small enigmatic genomes across a large radiation of phyla.</title>
        <authorList>
            <person name="Brown C.T."/>
            <person name="Hug L.A."/>
            <person name="Thomas B.C."/>
            <person name="Sharon I."/>
            <person name="Castelle C.J."/>
            <person name="Singh A."/>
            <person name="Wilkins M.J."/>
            <person name="Williams K.H."/>
            <person name="Banfield J.F."/>
        </authorList>
    </citation>
    <scope>NUCLEOTIDE SEQUENCE [LARGE SCALE GENOMIC DNA]</scope>
</reference>
<feature type="binding site" evidence="7">
    <location>
        <begin position="197"/>
        <end position="204"/>
    </location>
    <ligand>
        <name>GTP</name>
        <dbReference type="ChEBI" id="CHEBI:37565"/>
    </ligand>
</feature>
<name>A0A0G1D4B7_9BACT</name>
<dbReference type="PROSITE" id="PS51883">
    <property type="entry name" value="OBG"/>
    <property type="match status" value="1"/>
</dbReference>
<dbReference type="SUPFAM" id="SSF82051">
    <property type="entry name" value="Obg GTP-binding protein N-terminal domain"/>
    <property type="match status" value="1"/>
</dbReference>
<dbReference type="InterPro" id="IPR014100">
    <property type="entry name" value="GTP-bd_Obg/CgtA"/>
</dbReference>
<dbReference type="PROSITE" id="PS00905">
    <property type="entry name" value="GTP1_OBG"/>
    <property type="match status" value="1"/>
</dbReference>
<keyword evidence="5 7" id="KW-0460">Magnesium</keyword>
<evidence type="ECO:0000259" key="8">
    <source>
        <dbReference type="PROSITE" id="PS51710"/>
    </source>
</evidence>
<keyword evidence="6 7" id="KW-0342">GTP-binding</keyword>
<evidence type="ECO:0000256" key="7">
    <source>
        <dbReference type="HAMAP-Rule" id="MF_01454"/>
    </source>
</evidence>
<dbReference type="PIRSF" id="PIRSF002401">
    <property type="entry name" value="GTP_bd_Obg/CgtA"/>
    <property type="match status" value="1"/>
</dbReference>
<feature type="binding site" evidence="7">
    <location>
        <begin position="312"/>
        <end position="315"/>
    </location>
    <ligand>
        <name>GTP</name>
        <dbReference type="ChEBI" id="CHEBI:37565"/>
    </ligand>
</feature>
<evidence type="ECO:0000256" key="3">
    <source>
        <dbReference type="ARBA" id="ARBA00022741"/>
    </source>
</evidence>
<dbReference type="EC" id="3.6.5.-" evidence="7"/>
<dbReference type="InterPro" id="IPR006074">
    <property type="entry name" value="GTP1-OBG_CS"/>
</dbReference>
<dbReference type="Gene3D" id="3.40.50.300">
    <property type="entry name" value="P-loop containing nucleotide triphosphate hydrolases"/>
    <property type="match status" value="1"/>
</dbReference>
<dbReference type="Proteomes" id="UP000033980">
    <property type="component" value="Unassembled WGS sequence"/>
</dbReference>
<feature type="domain" description="OBG-type G" evidence="8">
    <location>
        <begin position="191"/>
        <end position="358"/>
    </location>
</feature>
<evidence type="ECO:0000256" key="6">
    <source>
        <dbReference type="ARBA" id="ARBA00023134"/>
    </source>
</evidence>
<feature type="domain" description="Obg" evidence="9">
    <location>
        <begin position="1"/>
        <end position="190"/>
    </location>
</feature>
<dbReference type="CDD" id="cd01898">
    <property type="entry name" value="Obg"/>
    <property type="match status" value="1"/>
</dbReference>
<evidence type="ECO:0000256" key="2">
    <source>
        <dbReference type="ARBA" id="ARBA00022490"/>
    </source>
</evidence>
<dbReference type="SUPFAM" id="SSF52540">
    <property type="entry name" value="P-loop containing nucleoside triphosphate hydrolases"/>
    <property type="match status" value="1"/>
</dbReference>
<feature type="binding site" evidence="7">
    <location>
        <position position="224"/>
    </location>
    <ligand>
        <name>Mg(2+)</name>
        <dbReference type="ChEBI" id="CHEBI:18420"/>
    </ligand>
</feature>
<keyword evidence="2 7" id="KW-0963">Cytoplasm</keyword>
<dbReference type="PROSITE" id="PS51710">
    <property type="entry name" value="G_OBG"/>
    <property type="match status" value="1"/>
</dbReference>
<dbReference type="GO" id="GO:0003924">
    <property type="term" value="F:GTPase activity"/>
    <property type="evidence" value="ECO:0007669"/>
    <property type="project" value="UniProtKB-UniRule"/>
</dbReference>
<comment type="caution">
    <text evidence="10">The sequence shown here is derived from an EMBL/GenBank/DDBJ whole genome shotgun (WGS) entry which is preliminary data.</text>
</comment>
<dbReference type="InterPro" id="IPR006169">
    <property type="entry name" value="GTP1_OBG_dom"/>
</dbReference>
<protein>
    <recommendedName>
        <fullName evidence="7">GTPase Obg</fullName>
        <ecNumber evidence="7">3.6.5.-</ecNumber>
    </recommendedName>
    <alternativeName>
        <fullName evidence="7">GTP-binding protein Obg</fullName>
    </alternativeName>
</protein>
<dbReference type="FunFam" id="2.70.210.12:FF:000001">
    <property type="entry name" value="GTPase Obg"/>
    <property type="match status" value="1"/>
</dbReference>
<feature type="binding site" evidence="7">
    <location>
        <begin position="340"/>
        <end position="342"/>
    </location>
    <ligand>
        <name>GTP</name>
        <dbReference type="ChEBI" id="CHEBI:37565"/>
    </ligand>
</feature>
<dbReference type="Gene3D" id="2.70.210.12">
    <property type="entry name" value="GTP1/OBG domain"/>
    <property type="match status" value="1"/>
</dbReference>
<dbReference type="PANTHER" id="PTHR11702">
    <property type="entry name" value="DEVELOPMENTALLY REGULATED GTP-BINDING PROTEIN-RELATED"/>
    <property type="match status" value="1"/>
</dbReference>